<dbReference type="AlphaFoldDB" id="A0A448WU35"/>
<comment type="caution">
    <text evidence="4">The sequence shown here is derived from an EMBL/GenBank/DDBJ whole genome shotgun (WGS) entry which is preliminary data.</text>
</comment>
<proteinExistence type="predicted"/>
<gene>
    <name evidence="4" type="ORF">PXEA_LOCUS13664</name>
</gene>
<name>A0A448WU35_9PLAT</name>
<organism evidence="4 5">
    <name type="scientific">Protopolystoma xenopodis</name>
    <dbReference type="NCBI Taxonomy" id="117903"/>
    <lineage>
        <taxon>Eukaryota</taxon>
        <taxon>Metazoa</taxon>
        <taxon>Spiralia</taxon>
        <taxon>Lophotrochozoa</taxon>
        <taxon>Platyhelminthes</taxon>
        <taxon>Monogenea</taxon>
        <taxon>Polyopisthocotylea</taxon>
        <taxon>Polystomatidea</taxon>
        <taxon>Polystomatidae</taxon>
        <taxon>Protopolystoma</taxon>
    </lineage>
</organism>
<accession>A0A448WU35</accession>
<evidence type="ECO:0000256" key="2">
    <source>
        <dbReference type="ARBA" id="ARBA00023242"/>
    </source>
</evidence>
<dbReference type="PANTHER" id="PTHR22812">
    <property type="entry name" value="CHROMOBOX PROTEIN"/>
    <property type="match status" value="1"/>
</dbReference>
<evidence type="ECO:0000259" key="3">
    <source>
        <dbReference type="PROSITE" id="PS50013"/>
    </source>
</evidence>
<reference evidence="4" key="1">
    <citation type="submission" date="2018-11" db="EMBL/GenBank/DDBJ databases">
        <authorList>
            <consortium name="Pathogen Informatics"/>
        </authorList>
    </citation>
    <scope>NUCLEOTIDE SEQUENCE</scope>
</reference>
<dbReference type="SUPFAM" id="SSF54160">
    <property type="entry name" value="Chromo domain-like"/>
    <property type="match status" value="1"/>
</dbReference>
<dbReference type="Proteomes" id="UP000784294">
    <property type="component" value="Unassembled WGS sequence"/>
</dbReference>
<keyword evidence="5" id="KW-1185">Reference proteome</keyword>
<dbReference type="PROSITE" id="PS00598">
    <property type="entry name" value="CHROMO_1"/>
    <property type="match status" value="1"/>
</dbReference>
<evidence type="ECO:0000313" key="4">
    <source>
        <dbReference type="EMBL" id="VEL20224.1"/>
    </source>
</evidence>
<dbReference type="OrthoDB" id="433924at2759"/>
<protein>
    <recommendedName>
        <fullName evidence="3">Chromo domain-containing protein</fullName>
    </recommendedName>
</protein>
<sequence length="90" mass="10680">MRDAEYEVERVVGRRRRNSVIEYLLKWRGYPESENTWEPETNLDCSKLISEFEERRRTKLLKSNDAVISINDGKPSVGRFSFLLLRSQSK</sequence>
<dbReference type="SMART" id="SM00298">
    <property type="entry name" value="CHROMO"/>
    <property type="match status" value="1"/>
</dbReference>
<evidence type="ECO:0000313" key="5">
    <source>
        <dbReference type="Proteomes" id="UP000784294"/>
    </source>
</evidence>
<dbReference type="Gene3D" id="2.40.50.40">
    <property type="match status" value="1"/>
</dbReference>
<comment type="subcellular location">
    <subcellularLocation>
        <location evidence="1">Nucleus</location>
    </subcellularLocation>
</comment>
<dbReference type="InterPro" id="IPR023780">
    <property type="entry name" value="Chromo_domain"/>
</dbReference>
<keyword evidence="2" id="KW-0539">Nucleus</keyword>
<dbReference type="Pfam" id="PF00385">
    <property type="entry name" value="Chromo"/>
    <property type="match status" value="1"/>
</dbReference>
<dbReference type="EMBL" id="CAAALY010045371">
    <property type="protein sequence ID" value="VEL20224.1"/>
    <property type="molecule type" value="Genomic_DNA"/>
</dbReference>
<dbReference type="InterPro" id="IPR051219">
    <property type="entry name" value="Heterochromatin_chromo-domain"/>
</dbReference>
<dbReference type="InterPro" id="IPR016197">
    <property type="entry name" value="Chromo-like_dom_sf"/>
</dbReference>
<evidence type="ECO:0000256" key="1">
    <source>
        <dbReference type="ARBA" id="ARBA00004123"/>
    </source>
</evidence>
<dbReference type="InterPro" id="IPR017984">
    <property type="entry name" value="Chromo_dom_subgr"/>
</dbReference>
<dbReference type="PROSITE" id="PS50013">
    <property type="entry name" value="CHROMO_2"/>
    <property type="match status" value="1"/>
</dbReference>
<dbReference type="InterPro" id="IPR023779">
    <property type="entry name" value="Chromodomain_CS"/>
</dbReference>
<dbReference type="InterPro" id="IPR000953">
    <property type="entry name" value="Chromo/chromo_shadow_dom"/>
</dbReference>
<dbReference type="GO" id="GO:0005634">
    <property type="term" value="C:nucleus"/>
    <property type="evidence" value="ECO:0007669"/>
    <property type="project" value="UniProtKB-SubCell"/>
</dbReference>
<dbReference type="PRINTS" id="PR00504">
    <property type="entry name" value="CHROMODOMAIN"/>
</dbReference>
<feature type="domain" description="Chromo" evidence="3">
    <location>
        <begin position="6"/>
        <end position="64"/>
    </location>
</feature>